<evidence type="ECO:0000313" key="1">
    <source>
        <dbReference type="EMBL" id="KAL1381814.1"/>
    </source>
</evidence>
<sequence length="74" mass="8310">MSREPSSDGSHKVNLTAQNTEFWITYPNGSSSAIRDLRHGKQHQIPTATEQFGRLRQDQVTSVGPTFLNGHQIF</sequence>
<evidence type="ECO:0000313" key="2">
    <source>
        <dbReference type="Proteomes" id="UP001562425"/>
    </source>
</evidence>
<dbReference type="AlphaFoldDB" id="A0ABD1CYY5"/>
<dbReference type="EMBL" id="JBEHCU010008546">
    <property type="protein sequence ID" value="KAL1381814.1"/>
    <property type="molecule type" value="Genomic_DNA"/>
</dbReference>
<keyword evidence="2" id="KW-1185">Reference proteome</keyword>
<reference evidence="1 2" key="1">
    <citation type="submission" date="2024-05" db="EMBL/GenBank/DDBJ databases">
        <title>Culex pipiens pipiens assembly and annotation.</title>
        <authorList>
            <person name="Alout H."/>
            <person name="Durand T."/>
        </authorList>
    </citation>
    <scope>NUCLEOTIDE SEQUENCE [LARGE SCALE GENOMIC DNA]</scope>
    <source>
        <strain evidence="1">HA-2024</strain>
        <tissue evidence="1">Whole body</tissue>
    </source>
</reference>
<protein>
    <submittedName>
        <fullName evidence="1">Uncharacterized protein</fullName>
    </submittedName>
</protein>
<proteinExistence type="predicted"/>
<dbReference type="Proteomes" id="UP001562425">
    <property type="component" value="Unassembled WGS sequence"/>
</dbReference>
<organism evidence="1 2">
    <name type="scientific">Culex pipiens pipiens</name>
    <name type="common">Northern house mosquito</name>
    <dbReference type="NCBI Taxonomy" id="38569"/>
    <lineage>
        <taxon>Eukaryota</taxon>
        <taxon>Metazoa</taxon>
        <taxon>Ecdysozoa</taxon>
        <taxon>Arthropoda</taxon>
        <taxon>Hexapoda</taxon>
        <taxon>Insecta</taxon>
        <taxon>Pterygota</taxon>
        <taxon>Neoptera</taxon>
        <taxon>Endopterygota</taxon>
        <taxon>Diptera</taxon>
        <taxon>Nematocera</taxon>
        <taxon>Culicoidea</taxon>
        <taxon>Culicidae</taxon>
        <taxon>Culicinae</taxon>
        <taxon>Culicini</taxon>
        <taxon>Culex</taxon>
        <taxon>Culex</taxon>
    </lineage>
</organism>
<comment type="caution">
    <text evidence="1">The sequence shown here is derived from an EMBL/GenBank/DDBJ whole genome shotgun (WGS) entry which is preliminary data.</text>
</comment>
<name>A0ABD1CYY5_CULPP</name>
<accession>A0ABD1CYY5</accession>
<gene>
    <name evidence="1" type="ORF">pipiens_013327</name>
</gene>